<organism evidence="2 3">
    <name type="scientific">Stichopus japonicus</name>
    <name type="common">Sea cucumber</name>
    <dbReference type="NCBI Taxonomy" id="307972"/>
    <lineage>
        <taxon>Eukaryota</taxon>
        <taxon>Metazoa</taxon>
        <taxon>Echinodermata</taxon>
        <taxon>Eleutherozoa</taxon>
        <taxon>Echinozoa</taxon>
        <taxon>Holothuroidea</taxon>
        <taxon>Aspidochirotacea</taxon>
        <taxon>Aspidochirotida</taxon>
        <taxon>Stichopodidae</taxon>
        <taxon>Apostichopus</taxon>
    </lineage>
</organism>
<dbReference type="OrthoDB" id="9282501at2759"/>
<feature type="domain" description="Tectonic-1-3 N-terminal" evidence="1">
    <location>
        <begin position="183"/>
        <end position="267"/>
    </location>
</feature>
<dbReference type="Proteomes" id="UP000230750">
    <property type="component" value="Unassembled WGS sequence"/>
</dbReference>
<reference evidence="2 3" key="1">
    <citation type="journal article" date="2017" name="PLoS Biol.">
        <title>The sea cucumber genome provides insights into morphological evolution and visceral regeneration.</title>
        <authorList>
            <person name="Zhang X."/>
            <person name="Sun L."/>
            <person name="Yuan J."/>
            <person name="Sun Y."/>
            <person name="Gao Y."/>
            <person name="Zhang L."/>
            <person name="Li S."/>
            <person name="Dai H."/>
            <person name="Hamel J.F."/>
            <person name="Liu C."/>
            <person name="Yu Y."/>
            <person name="Liu S."/>
            <person name="Lin W."/>
            <person name="Guo K."/>
            <person name="Jin S."/>
            <person name="Xu P."/>
            <person name="Storey K.B."/>
            <person name="Huan P."/>
            <person name="Zhang T."/>
            <person name="Zhou Y."/>
            <person name="Zhang J."/>
            <person name="Lin C."/>
            <person name="Li X."/>
            <person name="Xing L."/>
            <person name="Huo D."/>
            <person name="Sun M."/>
            <person name="Wang L."/>
            <person name="Mercier A."/>
            <person name="Li F."/>
            <person name="Yang H."/>
            <person name="Xiang J."/>
        </authorList>
    </citation>
    <scope>NUCLEOTIDE SEQUENCE [LARGE SCALE GENOMIC DNA]</scope>
    <source>
        <strain evidence="2">Shaxun</strain>
        <tissue evidence="2">Muscle</tissue>
    </source>
</reference>
<dbReference type="PANTHER" id="PTHR14611">
    <property type="entry name" value="TECTONIC FAMILY MEMBER"/>
    <property type="match status" value="1"/>
</dbReference>
<evidence type="ECO:0000313" key="3">
    <source>
        <dbReference type="Proteomes" id="UP000230750"/>
    </source>
</evidence>
<evidence type="ECO:0000259" key="1">
    <source>
        <dbReference type="Pfam" id="PF25752"/>
    </source>
</evidence>
<keyword evidence="3" id="KW-1185">Reference proteome</keyword>
<comment type="caution">
    <text evidence="2">The sequence shown here is derived from an EMBL/GenBank/DDBJ whole genome shotgun (WGS) entry which is preliminary data.</text>
</comment>
<proteinExistence type="predicted"/>
<dbReference type="InterPro" id="IPR057724">
    <property type="entry name" value="TCTN1-3_N"/>
</dbReference>
<dbReference type="STRING" id="307972.A0A2G8JE56"/>
<name>A0A2G8JE56_STIJA</name>
<accession>A0A2G8JE56</accession>
<dbReference type="GO" id="GO:0060271">
    <property type="term" value="P:cilium assembly"/>
    <property type="evidence" value="ECO:0007669"/>
    <property type="project" value="TreeGrafter"/>
</dbReference>
<gene>
    <name evidence="2" type="ORF">BSL78_29137</name>
</gene>
<dbReference type="Pfam" id="PF25752">
    <property type="entry name" value="DUF1619_N"/>
    <property type="match status" value="1"/>
</dbReference>
<sequence>MRYSIRRYGSVVLVACMANSTQGNQYVPSTSAGPEATFVLDSGSVQLVPTVSNVRTPTFSAYLVLSDTLQPNEAPCPTDANSTCPTTEASPVSDAPNITQISPWTLLTSEFVFQEGEVFKVVLPAQIPLRFPTRAPWCSLLRCVRCQLKSSTPMPRCARHPVRGRTCSNAECFGHSGAFLGLQETELLNPAYVEVSPCPCDLYESKCDTDCCCDMDCSEVDISLFTCTEGVEGGDFSALPDYLCDSASLYRSDWWPFLCVQVSNSPHLGLYYNTIVGLKDISSFNSFKSPDRPTDDHQL</sequence>
<dbReference type="EMBL" id="MRZV01002309">
    <property type="protein sequence ID" value="PIK34037.1"/>
    <property type="molecule type" value="Genomic_DNA"/>
</dbReference>
<dbReference type="InterPro" id="IPR040354">
    <property type="entry name" value="TCTN1-3"/>
</dbReference>
<dbReference type="PANTHER" id="PTHR14611:SF6">
    <property type="entry name" value="TECTONIC-2"/>
    <property type="match status" value="1"/>
</dbReference>
<evidence type="ECO:0000313" key="2">
    <source>
        <dbReference type="EMBL" id="PIK34037.1"/>
    </source>
</evidence>
<protein>
    <recommendedName>
        <fullName evidence="1">Tectonic-1-3 N-terminal domain-containing protein</fullName>
    </recommendedName>
</protein>
<dbReference type="AlphaFoldDB" id="A0A2G8JE56"/>